<keyword evidence="4" id="KW-1185">Reference proteome</keyword>
<dbReference type="SUPFAM" id="SSF69360">
    <property type="entry name" value="Cell wall binding repeat"/>
    <property type="match status" value="1"/>
</dbReference>
<dbReference type="EMBL" id="JACSQW010000015">
    <property type="protein sequence ID" value="MBD7895295.1"/>
    <property type="molecule type" value="Genomic_DNA"/>
</dbReference>
<evidence type="ECO:0000313" key="4">
    <source>
        <dbReference type="Proteomes" id="UP000616837"/>
    </source>
</evidence>
<dbReference type="PROSITE" id="PS51170">
    <property type="entry name" value="CW"/>
    <property type="match status" value="2"/>
</dbReference>
<dbReference type="InterPro" id="IPR018337">
    <property type="entry name" value="Cell_wall/Cho-bd_repeat"/>
</dbReference>
<dbReference type="Pfam" id="PF19127">
    <property type="entry name" value="Choline_bind_3"/>
    <property type="match status" value="1"/>
</dbReference>
<reference evidence="3 4" key="1">
    <citation type="submission" date="2020-08" db="EMBL/GenBank/DDBJ databases">
        <title>A Genomic Blueprint of the Chicken Gut Microbiome.</title>
        <authorList>
            <person name="Gilroy R."/>
            <person name="Ravi A."/>
            <person name="Getino M."/>
            <person name="Pursley I."/>
            <person name="Horton D.L."/>
            <person name="Alikhan N.-F."/>
            <person name="Baker D."/>
            <person name="Gharbi K."/>
            <person name="Hall N."/>
            <person name="Watson M."/>
            <person name="Adriaenssens E.M."/>
            <person name="Foster-Nyarko E."/>
            <person name="Jarju S."/>
            <person name="Secka A."/>
            <person name="Antonio M."/>
            <person name="Oren A."/>
            <person name="Chaudhuri R."/>
            <person name="La Ragione R.M."/>
            <person name="Hildebrand F."/>
            <person name="Pallen M.J."/>
        </authorList>
    </citation>
    <scope>NUCLEOTIDE SEQUENCE [LARGE SCALE GENOMIC DNA]</scope>
    <source>
        <strain evidence="3 4">Sa3CUN2</strain>
    </source>
</reference>
<accession>A0ABR8PDC4</accession>
<dbReference type="RefSeq" id="WP_191684666.1">
    <property type="nucleotide sequence ID" value="NZ_JACSQW010000015.1"/>
</dbReference>
<comment type="caution">
    <text evidence="3">The sequence shown here is derived from an EMBL/GenBank/DDBJ whole genome shotgun (WGS) entry which is preliminary data.</text>
</comment>
<keyword evidence="1" id="KW-0677">Repeat</keyword>
<feature type="repeat" description="Cell wall-binding" evidence="2">
    <location>
        <begin position="87"/>
        <end position="106"/>
    </location>
</feature>
<name>A0ABR8PDC4_9LACO</name>
<gene>
    <name evidence="3" type="ORF">H9564_06220</name>
</gene>
<feature type="repeat" description="Cell wall-binding" evidence="2">
    <location>
        <begin position="66"/>
        <end position="85"/>
    </location>
</feature>
<dbReference type="Proteomes" id="UP000616837">
    <property type="component" value="Unassembled WGS sequence"/>
</dbReference>
<dbReference type="Gene3D" id="2.10.270.10">
    <property type="entry name" value="Cholin Binding"/>
    <property type="match status" value="1"/>
</dbReference>
<organism evidence="3 4">
    <name type="scientific">Limosilactobacillus avistercoris</name>
    <dbReference type="NCBI Taxonomy" id="2762243"/>
    <lineage>
        <taxon>Bacteria</taxon>
        <taxon>Bacillati</taxon>
        <taxon>Bacillota</taxon>
        <taxon>Bacilli</taxon>
        <taxon>Lactobacillales</taxon>
        <taxon>Lactobacillaceae</taxon>
        <taxon>Limosilactobacillus</taxon>
    </lineage>
</organism>
<evidence type="ECO:0000313" key="3">
    <source>
        <dbReference type="EMBL" id="MBD7895295.1"/>
    </source>
</evidence>
<evidence type="ECO:0000256" key="1">
    <source>
        <dbReference type="ARBA" id="ARBA00022737"/>
    </source>
</evidence>
<evidence type="ECO:0000256" key="2">
    <source>
        <dbReference type="PROSITE-ProRule" id="PRU00591"/>
    </source>
</evidence>
<protein>
    <submittedName>
        <fullName evidence="3">Uncharacterized protein</fullName>
    </submittedName>
</protein>
<sequence length="115" mass="12976">MGEMYQGGTYLAPTSNNSISTAYYTFDNNGHLVGNGSSESTSTTNNGSWAKSEDGQWQYTINCQKVTGWQTINGHQYYFDETNASAVTGWQKHDGSWYYFDPTNAWAITGWQWIK</sequence>
<proteinExistence type="predicted"/>